<keyword evidence="4" id="KW-1185">Reference proteome</keyword>
<keyword evidence="1" id="KW-0472">Membrane</keyword>
<keyword evidence="1" id="KW-0812">Transmembrane</keyword>
<name>A0ABP6KWP9_9ENTE</name>
<reference evidence="4" key="1">
    <citation type="journal article" date="2019" name="Int. J. Syst. Evol. Microbiol.">
        <title>The Global Catalogue of Microorganisms (GCM) 10K type strain sequencing project: providing services to taxonomists for standard genome sequencing and annotation.</title>
        <authorList>
            <consortium name="The Broad Institute Genomics Platform"/>
            <consortium name="The Broad Institute Genome Sequencing Center for Infectious Disease"/>
            <person name="Wu L."/>
            <person name="Ma J."/>
        </authorList>
    </citation>
    <scope>NUCLEOTIDE SEQUENCE [LARGE SCALE GENOMIC DNA]</scope>
    <source>
        <strain evidence="4">JCM 8736</strain>
    </source>
</reference>
<gene>
    <name evidence="3" type="ORF">GCM10019998_19750</name>
</gene>
<proteinExistence type="predicted"/>
<dbReference type="EMBL" id="BAAAXQ010000064">
    <property type="protein sequence ID" value="GAA3023106.1"/>
    <property type="molecule type" value="Genomic_DNA"/>
</dbReference>
<dbReference type="SUPFAM" id="SSF51695">
    <property type="entry name" value="PLC-like phosphodiesterases"/>
    <property type="match status" value="1"/>
</dbReference>
<feature type="transmembrane region" description="Helical" evidence="1">
    <location>
        <begin position="12"/>
        <end position="31"/>
    </location>
</feature>
<dbReference type="PROSITE" id="PS51704">
    <property type="entry name" value="GP_PDE"/>
    <property type="match status" value="1"/>
</dbReference>
<comment type="caution">
    <text evidence="3">The sequence shown here is derived from an EMBL/GenBank/DDBJ whole genome shotgun (WGS) entry which is preliminary data.</text>
</comment>
<protein>
    <recommendedName>
        <fullName evidence="2">GP-PDE domain-containing protein</fullName>
    </recommendedName>
</protein>
<feature type="domain" description="GP-PDE" evidence="2">
    <location>
        <begin position="35"/>
        <end position="260"/>
    </location>
</feature>
<dbReference type="RefSeq" id="WP_068706730.1">
    <property type="nucleotide sequence ID" value="NZ_BAAAXQ010000064.1"/>
</dbReference>
<dbReference type="PANTHER" id="PTHR46211">
    <property type="entry name" value="GLYCEROPHOSPHORYL DIESTER PHOSPHODIESTERASE"/>
    <property type="match status" value="1"/>
</dbReference>
<evidence type="ECO:0000313" key="4">
    <source>
        <dbReference type="Proteomes" id="UP001501577"/>
    </source>
</evidence>
<dbReference type="PANTHER" id="PTHR46211:SF1">
    <property type="entry name" value="GLYCEROPHOSPHODIESTER PHOSPHODIESTERASE, CYTOPLASMIC"/>
    <property type="match status" value="1"/>
</dbReference>
<sequence>MHRKKKNIFKPISLFLFILLFTTIVIVFKPAPKNDYVISHRGASGEEIEHTFKAYDLAIDYGTKYIEQDLVTSKSGTLYISHDENAKRITGVDKNYSDMNDKEIDKLRTSDHQPILKLEDVFKKYGDSTYYAIELKEKDNSRAIKPFENLVKKYDLKDKIIVQARNKEALGTLEINFPNMQKLILVNTEDELNEALKHDYIDIIGANSKLMNKNNIKKTHENNKEFNVWTLNSSDEIKKAIDLNIDSYFTNYTAKALLLEDNYR</sequence>
<evidence type="ECO:0000313" key="3">
    <source>
        <dbReference type="EMBL" id="GAA3023106.1"/>
    </source>
</evidence>
<dbReference type="InterPro" id="IPR017946">
    <property type="entry name" value="PLC-like_Pdiesterase_TIM-brl"/>
</dbReference>
<evidence type="ECO:0000256" key="1">
    <source>
        <dbReference type="SAM" id="Phobius"/>
    </source>
</evidence>
<accession>A0ABP6KWP9</accession>
<dbReference type="Gene3D" id="3.20.20.190">
    <property type="entry name" value="Phosphatidylinositol (PI) phosphodiesterase"/>
    <property type="match status" value="1"/>
</dbReference>
<dbReference type="InterPro" id="IPR030395">
    <property type="entry name" value="GP_PDE_dom"/>
</dbReference>
<dbReference type="Pfam" id="PF03009">
    <property type="entry name" value="GDPD"/>
    <property type="match status" value="1"/>
</dbReference>
<keyword evidence="1" id="KW-1133">Transmembrane helix</keyword>
<dbReference type="Proteomes" id="UP001501577">
    <property type="component" value="Unassembled WGS sequence"/>
</dbReference>
<evidence type="ECO:0000259" key="2">
    <source>
        <dbReference type="PROSITE" id="PS51704"/>
    </source>
</evidence>
<organism evidence="3 4">
    <name type="scientific">Tetragenococcus solitarius</name>
    <dbReference type="NCBI Taxonomy" id="71453"/>
    <lineage>
        <taxon>Bacteria</taxon>
        <taxon>Bacillati</taxon>
        <taxon>Bacillota</taxon>
        <taxon>Bacilli</taxon>
        <taxon>Lactobacillales</taxon>
        <taxon>Enterococcaceae</taxon>
        <taxon>Tetragenococcus</taxon>
    </lineage>
</organism>